<sequence>MEIKYIVLMLVLYFFSYFYYLAVSSGLGNKATFLQLRRFLPCAVVAVLPVALADVSLSAPYLISSLLTGVAWIVTYPLLYFITYRKSSTDFGFHFDPVFGMYIIGWLMSFKVLVLHFDVLPGLFMPLIGTVEFLIFFIPLAQWIYYYLYRSCVTEDGMMMLQETHYNEIIEFFKSFSVFFNIVIFAGLVATYSLFIWANLQYEALTLSLWQTVLLAVVVGWLGYYMSKEHKGVFIRTGIVELYFDIKEYFETTMLYQTNMEERLKNLEVTPAKPTFKKPSTIILVIGESASRDYMTAFTGTGEETTPWLSEMKKDAHFILYPNSYSCIAHTVSCLERALTEFNQYNDKQFYTSCSIIDIAHKAGYTTHWYSNQGHLGCADTPVTLVANTSGVAKWTKQNLNQVQYDESLLEYLDEIDPTKNNFVVVHLKGNHFNFINRYPQSFAKFSEPDKYDLIPNYMDSIAYTDSILQQIWEYGKEKLNMQAMLYYSDHATIPDKRRAPDFGGFGTVRIPMFTYFSDEYIEKFPETYQNLLANKDKYFTNDLAYEMVCGILNIKSNHYDETNSLTSSLYKYTRDMLTTNLGTQYIKDDVSENPS</sequence>
<feature type="transmembrane region" description="Helical" evidence="7">
    <location>
        <begin position="63"/>
        <end position="83"/>
    </location>
</feature>
<dbReference type="Pfam" id="PF00884">
    <property type="entry name" value="Sulfatase"/>
    <property type="match status" value="1"/>
</dbReference>
<dbReference type="Gene3D" id="3.40.720.10">
    <property type="entry name" value="Alkaline Phosphatase, subunit A"/>
    <property type="match status" value="1"/>
</dbReference>
<comment type="caution">
    <text evidence="9">The sequence shown here is derived from an EMBL/GenBank/DDBJ whole genome shotgun (WGS) entry which is preliminary data.</text>
</comment>
<dbReference type="InterPro" id="IPR040423">
    <property type="entry name" value="PEA_transferase"/>
</dbReference>
<dbReference type="CDD" id="cd16017">
    <property type="entry name" value="LptA"/>
    <property type="match status" value="1"/>
</dbReference>
<evidence type="ECO:0000313" key="10">
    <source>
        <dbReference type="Proteomes" id="UP000434554"/>
    </source>
</evidence>
<keyword evidence="2" id="KW-1003">Cell membrane</keyword>
<keyword evidence="5 7" id="KW-1133">Transmembrane helix</keyword>
<dbReference type="GO" id="GO:0016787">
    <property type="term" value="F:hydrolase activity"/>
    <property type="evidence" value="ECO:0007669"/>
    <property type="project" value="UniProtKB-KW"/>
</dbReference>
<dbReference type="InterPro" id="IPR058130">
    <property type="entry name" value="PEA_transf_C"/>
</dbReference>
<evidence type="ECO:0000256" key="6">
    <source>
        <dbReference type="ARBA" id="ARBA00023136"/>
    </source>
</evidence>
<keyword evidence="3 9" id="KW-0808">Transferase</keyword>
<dbReference type="EMBL" id="WBKH01000002">
    <property type="protein sequence ID" value="KAB1479524.1"/>
    <property type="molecule type" value="Genomic_DNA"/>
</dbReference>
<keyword evidence="6 7" id="KW-0472">Membrane</keyword>
<dbReference type="PANTHER" id="PTHR30443:SF2">
    <property type="entry name" value="PHOSPHOETHANOLAMINE TRANSFERASE EPTC"/>
    <property type="match status" value="1"/>
</dbReference>
<evidence type="ECO:0000256" key="7">
    <source>
        <dbReference type="SAM" id="Phobius"/>
    </source>
</evidence>
<feature type="transmembrane region" description="Helical" evidence="7">
    <location>
        <begin position="123"/>
        <end position="148"/>
    </location>
</feature>
<dbReference type="GO" id="GO:0005886">
    <property type="term" value="C:plasma membrane"/>
    <property type="evidence" value="ECO:0007669"/>
    <property type="project" value="UniProtKB-SubCell"/>
</dbReference>
<keyword evidence="4 7" id="KW-0812">Transmembrane</keyword>
<evidence type="ECO:0000256" key="4">
    <source>
        <dbReference type="ARBA" id="ARBA00022692"/>
    </source>
</evidence>
<evidence type="ECO:0000313" key="9">
    <source>
        <dbReference type="EMBL" id="KAB1479524.1"/>
    </source>
</evidence>
<feature type="domain" description="Sulfatase N-terminal" evidence="8">
    <location>
        <begin position="281"/>
        <end position="523"/>
    </location>
</feature>
<feature type="transmembrane region" description="Helical" evidence="7">
    <location>
        <begin position="95"/>
        <end position="117"/>
    </location>
</feature>
<dbReference type="PANTHER" id="PTHR30443">
    <property type="entry name" value="INNER MEMBRANE PROTEIN"/>
    <property type="match status" value="1"/>
</dbReference>
<dbReference type="InterPro" id="IPR000917">
    <property type="entry name" value="Sulfatase_N"/>
</dbReference>
<comment type="subcellular location">
    <subcellularLocation>
        <location evidence="1">Cell membrane</location>
        <topology evidence="1">Multi-pass membrane protein</topology>
    </subcellularLocation>
</comment>
<dbReference type="GeneID" id="83055349"/>
<dbReference type="RefSeq" id="WP_006555971.1">
    <property type="nucleotide sequence ID" value="NZ_JBPFKZ010000001.1"/>
</dbReference>
<accession>A0A833CC38</accession>
<keyword evidence="9" id="KW-0378">Hydrolase</keyword>
<dbReference type="SUPFAM" id="SSF53649">
    <property type="entry name" value="Alkaline phosphatase-like"/>
    <property type="match status" value="1"/>
</dbReference>
<gene>
    <name evidence="9" type="ORF">F8R14_02415</name>
</gene>
<name>A0A833CC38_9FIRM</name>
<feature type="transmembrane region" description="Helical" evidence="7">
    <location>
        <begin position="39"/>
        <end position="57"/>
    </location>
</feature>
<proteinExistence type="predicted"/>
<dbReference type="InterPro" id="IPR017850">
    <property type="entry name" value="Alkaline_phosphatase_core_sf"/>
</dbReference>
<reference evidence="9 10" key="1">
    <citation type="submission" date="2019-09" db="EMBL/GenBank/DDBJ databases">
        <title>Draft genome sequence of 3 type strains from the CCUG.</title>
        <authorList>
            <person name="Pineiro-Iglesias B."/>
            <person name="Tunovic T."/>
            <person name="Unosson C."/>
            <person name="Inganas E."/>
            <person name="Ohlen M."/>
            <person name="Cardew S."/>
            <person name="Jensie-Markopoulos S."/>
            <person name="Salva-Serra F."/>
            <person name="Jaen-Luchoro D."/>
            <person name="Karlsson R."/>
            <person name="Svensson-Stadler L."/>
            <person name="Chun J."/>
            <person name="Moore E."/>
        </authorList>
    </citation>
    <scope>NUCLEOTIDE SEQUENCE [LARGE SCALE GENOMIC DNA]</scope>
    <source>
        <strain evidence="9 10">CCUG 65427</strain>
    </source>
</reference>
<dbReference type="GO" id="GO:0009244">
    <property type="term" value="P:lipopolysaccharide core region biosynthetic process"/>
    <property type="evidence" value="ECO:0007669"/>
    <property type="project" value="TreeGrafter"/>
</dbReference>
<protein>
    <submittedName>
        <fullName evidence="9">Sulfatase-like hydrolase/transferase</fullName>
    </submittedName>
</protein>
<dbReference type="GO" id="GO:0016776">
    <property type="term" value="F:phosphotransferase activity, phosphate group as acceptor"/>
    <property type="evidence" value="ECO:0007669"/>
    <property type="project" value="TreeGrafter"/>
</dbReference>
<dbReference type="AlphaFoldDB" id="A0A833CC38"/>
<evidence type="ECO:0000256" key="3">
    <source>
        <dbReference type="ARBA" id="ARBA00022679"/>
    </source>
</evidence>
<evidence type="ECO:0000256" key="5">
    <source>
        <dbReference type="ARBA" id="ARBA00022989"/>
    </source>
</evidence>
<organism evidence="9 10">
    <name type="scientific">Veillonella seminalis</name>
    <dbReference type="NCBI Taxonomy" id="1502943"/>
    <lineage>
        <taxon>Bacteria</taxon>
        <taxon>Bacillati</taxon>
        <taxon>Bacillota</taxon>
        <taxon>Negativicutes</taxon>
        <taxon>Veillonellales</taxon>
        <taxon>Veillonellaceae</taxon>
        <taxon>Veillonella</taxon>
    </lineage>
</organism>
<evidence type="ECO:0000256" key="1">
    <source>
        <dbReference type="ARBA" id="ARBA00004651"/>
    </source>
</evidence>
<feature type="transmembrane region" description="Helical" evidence="7">
    <location>
        <begin position="169"/>
        <end position="195"/>
    </location>
</feature>
<evidence type="ECO:0000259" key="8">
    <source>
        <dbReference type="Pfam" id="PF00884"/>
    </source>
</evidence>
<feature type="transmembrane region" description="Helical" evidence="7">
    <location>
        <begin position="6"/>
        <end position="27"/>
    </location>
</feature>
<feature type="transmembrane region" description="Helical" evidence="7">
    <location>
        <begin position="207"/>
        <end position="226"/>
    </location>
</feature>
<dbReference type="Proteomes" id="UP000434554">
    <property type="component" value="Unassembled WGS sequence"/>
</dbReference>
<evidence type="ECO:0000256" key="2">
    <source>
        <dbReference type="ARBA" id="ARBA00022475"/>
    </source>
</evidence>